<comment type="caution">
    <text evidence="4">The sequence shown here is derived from an EMBL/GenBank/DDBJ whole genome shotgun (WGS) entry which is preliminary data.</text>
</comment>
<gene>
    <name evidence="4" type="ORF">FVE85_8163</name>
</gene>
<dbReference type="GO" id="GO:0005739">
    <property type="term" value="C:mitochondrion"/>
    <property type="evidence" value="ECO:0007669"/>
    <property type="project" value="GOC"/>
</dbReference>
<keyword evidence="3" id="KW-0687">Ribonucleoprotein</keyword>
<dbReference type="AlphaFoldDB" id="A0A5J4YMP8"/>
<organism evidence="4 5">
    <name type="scientific">Porphyridium purpureum</name>
    <name type="common">Red alga</name>
    <name type="synonym">Porphyridium cruentum</name>
    <dbReference type="NCBI Taxonomy" id="35688"/>
    <lineage>
        <taxon>Eukaryota</taxon>
        <taxon>Rhodophyta</taxon>
        <taxon>Bangiophyceae</taxon>
        <taxon>Porphyridiales</taxon>
        <taxon>Porphyridiaceae</taxon>
        <taxon>Porphyridium</taxon>
    </lineage>
</organism>
<evidence type="ECO:0000313" key="4">
    <source>
        <dbReference type="EMBL" id="KAA8492656.1"/>
    </source>
</evidence>
<dbReference type="InterPro" id="IPR000307">
    <property type="entry name" value="Ribosomal_bS16"/>
</dbReference>
<dbReference type="PANTHER" id="PTHR12919:SF20">
    <property type="entry name" value="SMALL RIBOSOMAL SUBUNIT PROTEIN BS16M"/>
    <property type="match status" value="1"/>
</dbReference>
<reference evidence="5" key="1">
    <citation type="journal article" date="2019" name="Nat. Commun.">
        <title>Expansion of phycobilisome linker gene families in mesophilic red algae.</title>
        <authorList>
            <person name="Lee J."/>
            <person name="Kim D."/>
            <person name="Bhattacharya D."/>
            <person name="Yoon H.S."/>
        </authorList>
    </citation>
    <scope>NUCLEOTIDE SEQUENCE [LARGE SCALE GENOMIC DNA]</scope>
    <source>
        <strain evidence="5">CCMP 1328</strain>
    </source>
</reference>
<dbReference type="GO" id="GO:0015935">
    <property type="term" value="C:small ribosomal subunit"/>
    <property type="evidence" value="ECO:0007669"/>
    <property type="project" value="TreeGrafter"/>
</dbReference>
<keyword evidence="2 4" id="KW-0689">Ribosomal protein</keyword>
<name>A0A5J4YMP8_PORPP</name>
<dbReference type="Gene3D" id="3.30.1320.10">
    <property type="match status" value="1"/>
</dbReference>
<dbReference type="OrthoDB" id="3017at2759"/>
<proteinExistence type="inferred from homology"/>
<dbReference type="GO" id="GO:0032543">
    <property type="term" value="P:mitochondrial translation"/>
    <property type="evidence" value="ECO:0007669"/>
    <property type="project" value="TreeGrafter"/>
</dbReference>
<dbReference type="GO" id="GO:0003735">
    <property type="term" value="F:structural constituent of ribosome"/>
    <property type="evidence" value="ECO:0007669"/>
    <property type="project" value="InterPro"/>
</dbReference>
<evidence type="ECO:0000256" key="1">
    <source>
        <dbReference type="ARBA" id="ARBA00006668"/>
    </source>
</evidence>
<dbReference type="SUPFAM" id="SSF54565">
    <property type="entry name" value="Ribosomal protein S16"/>
    <property type="match status" value="1"/>
</dbReference>
<accession>A0A5J4YMP8</accession>
<evidence type="ECO:0000256" key="2">
    <source>
        <dbReference type="ARBA" id="ARBA00022980"/>
    </source>
</evidence>
<evidence type="ECO:0000313" key="5">
    <source>
        <dbReference type="Proteomes" id="UP000324585"/>
    </source>
</evidence>
<dbReference type="EMBL" id="VRMN01000009">
    <property type="protein sequence ID" value="KAA8492656.1"/>
    <property type="molecule type" value="Genomic_DNA"/>
</dbReference>
<protein>
    <submittedName>
        <fullName evidence="4">30S ribosomal protein S16-1, chloroplastic</fullName>
    </submittedName>
</protein>
<dbReference type="InterPro" id="IPR023803">
    <property type="entry name" value="Ribosomal_bS16_dom_sf"/>
</dbReference>
<dbReference type="PANTHER" id="PTHR12919">
    <property type="entry name" value="30S RIBOSOMAL PROTEIN S16"/>
    <property type="match status" value="1"/>
</dbReference>
<evidence type="ECO:0000256" key="3">
    <source>
        <dbReference type="ARBA" id="ARBA00023274"/>
    </source>
</evidence>
<comment type="similarity">
    <text evidence="1">Belongs to the bacterial ribosomal protein bS16 family.</text>
</comment>
<dbReference type="Proteomes" id="UP000324585">
    <property type="component" value="Unassembled WGS sequence"/>
</dbReference>
<keyword evidence="5" id="KW-1185">Reference proteome</keyword>
<dbReference type="Pfam" id="PF00886">
    <property type="entry name" value="Ribosomal_S16"/>
    <property type="match status" value="1"/>
</dbReference>
<sequence length="132" mass="14525">MGSGRLRLRLQPGGSTRGRTMRVLKLVVSQAHWRRDTGKVLEVLGHFIPEPLGAEHKASNTKRVMLNVDRIKYWLAMGVTCTNQVNHVLGFAGILPMHPERGANVYRPFFQNIPASRFIPSSGSGSTAPAGH</sequence>